<keyword evidence="2" id="KW-1185">Reference proteome</keyword>
<proteinExistence type="predicted"/>
<dbReference type="RefSeq" id="WP_085473791.1">
    <property type="nucleotide sequence ID" value="NZ_CP038029.1"/>
</dbReference>
<gene>
    <name evidence="1" type="ORF">SAMN05660862_3078</name>
</gene>
<dbReference type="AlphaFoldDB" id="A0A1X7KPI3"/>
<sequence>MKKLKNHIFIALGIILLGYSCKPADHYYGEYLSNGEIYYPGRIDSLSIIPGNQRALLRFRATTDPKVNTVKIYLRSSLSPKAEIISAPIESGEHGNIKIVNLDNLSEATYTANVFSFTAAGDSSRLVTASQFVYGQSYIRTLVNRSFTRFDKSNPTNPFLVFVRENNLPREGNFFPMQMTEVTYLRNTGDSATVRITPYQDFAQLTNIKSPSTVKYRTVYKPIPTSIDFFYTPYSQQAYTK</sequence>
<protein>
    <submittedName>
        <fullName evidence="1">Uncharacterized protein</fullName>
    </submittedName>
</protein>
<organism evidence="1 2">
    <name type="scientific">Sphingobacterium psychroaquaticum</name>
    <dbReference type="NCBI Taxonomy" id="561061"/>
    <lineage>
        <taxon>Bacteria</taxon>
        <taxon>Pseudomonadati</taxon>
        <taxon>Bacteroidota</taxon>
        <taxon>Sphingobacteriia</taxon>
        <taxon>Sphingobacteriales</taxon>
        <taxon>Sphingobacteriaceae</taxon>
        <taxon>Sphingobacterium</taxon>
    </lineage>
</organism>
<dbReference type="Pfam" id="PF16389">
    <property type="entry name" value="DUF4998"/>
    <property type="match status" value="1"/>
</dbReference>
<dbReference type="OrthoDB" id="1043438at2"/>
<name>A0A1X7KPI3_9SPHI</name>
<evidence type="ECO:0000313" key="1">
    <source>
        <dbReference type="EMBL" id="SMG43292.1"/>
    </source>
</evidence>
<reference evidence="1 2" key="1">
    <citation type="submission" date="2017-04" db="EMBL/GenBank/DDBJ databases">
        <authorList>
            <person name="Afonso C.L."/>
            <person name="Miller P.J."/>
            <person name="Scott M.A."/>
            <person name="Spackman E."/>
            <person name="Goraichik I."/>
            <person name="Dimitrov K.M."/>
            <person name="Suarez D.L."/>
            <person name="Swayne D.E."/>
        </authorList>
    </citation>
    <scope>NUCLEOTIDE SEQUENCE [LARGE SCALE GENOMIC DNA]</scope>
    <source>
        <strain evidence="1 2">DSM 22418</strain>
    </source>
</reference>
<dbReference type="EMBL" id="FXAU01000006">
    <property type="protein sequence ID" value="SMG43292.1"/>
    <property type="molecule type" value="Genomic_DNA"/>
</dbReference>
<dbReference type="STRING" id="561061.SAMN05660862_3078"/>
<accession>A0A1X7KPI3</accession>
<evidence type="ECO:0000313" key="2">
    <source>
        <dbReference type="Proteomes" id="UP000192980"/>
    </source>
</evidence>
<dbReference type="PROSITE" id="PS51257">
    <property type="entry name" value="PROKAR_LIPOPROTEIN"/>
    <property type="match status" value="1"/>
</dbReference>
<dbReference type="Proteomes" id="UP000192980">
    <property type="component" value="Unassembled WGS sequence"/>
</dbReference>